<dbReference type="Proteomes" id="UP001219037">
    <property type="component" value="Chromosome"/>
</dbReference>
<sequence length="153" mass="15934">MDATETRVEPSMTTVGDEIASPLQTPLGRTTINDSVVAKLAGLAARNVPGVHAMGTAARRMFDAVSNRIPGSQVNVAGGVSVEKGDVQAAIDLTIIVEYGSSVVAVAEQIRTDVIASVESATGLDVIEVNIHVSDVHLPEDDDVETSETKVLL</sequence>
<dbReference type="PANTHER" id="PTHR34297:SF3">
    <property type="entry name" value="ALKALINE SHOCK PROTEIN 23"/>
    <property type="match status" value="1"/>
</dbReference>
<evidence type="ECO:0000313" key="2">
    <source>
        <dbReference type="EMBL" id="WFP16499.1"/>
    </source>
</evidence>
<name>A0ABY8H6P5_9MICC</name>
<dbReference type="PANTHER" id="PTHR34297">
    <property type="entry name" value="HYPOTHETICAL CYTOSOLIC PROTEIN-RELATED"/>
    <property type="match status" value="1"/>
</dbReference>
<accession>A0ABY8H6P5</accession>
<organism evidence="2 3">
    <name type="scientific">Citricoccus muralis</name>
    <dbReference type="NCBI Taxonomy" id="169134"/>
    <lineage>
        <taxon>Bacteria</taxon>
        <taxon>Bacillati</taxon>
        <taxon>Actinomycetota</taxon>
        <taxon>Actinomycetes</taxon>
        <taxon>Micrococcales</taxon>
        <taxon>Micrococcaceae</taxon>
        <taxon>Citricoccus</taxon>
    </lineage>
</organism>
<reference evidence="2 3" key="1">
    <citation type="submission" date="2023-04" db="EMBL/GenBank/DDBJ databases">
        <title>Funneling lignin-derived compounds into biodiesel using alkali-halophilic Citricoccus sp. P2.</title>
        <authorList>
            <person name="Luo C.-B."/>
        </authorList>
    </citation>
    <scope>NUCLEOTIDE SEQUENCE [LARGE SCALE GENOMIC DNA]</scope>
    <source>
        <strain evidence="2 3">P2</strain>
    </source>
</reference>
<dbReference type="InterPro" id="IPR005531">
    <property type="entry name" value="Asp23"/>
</dbReference>
<keyword evidence="3" id="KW-1185">Reference proteome</keyword>
<protein>
    <submittedName>
        <fullName evidence="2">Asp23/Gls24 family envelope stress response protein</fullName>
    </submittedName>
</protein>
<evidence type="ECO:0000256" key="1">
    <source>
        <dbReference type="ARBA" id="ARBA00005721"/>
    </source>
</evidence>
<evidence type="ECO:0000313" key="3">
    <source>
        <dbReference type="Proteomes" id="UP001219037"/>
    </source>
</evidence>
<proteinExistence type="inferred from homology"/>
<dbReference type="EMBL" id="CP121252">
    <property type="protein sequence ID" value="WFP16499.1"/>
    <property type="molecule type" value="Genomic_DNA"/>
</dbReference>
<gene>
    <name evidence="2" type="ORF">P8192_14145</name>
</gene>
<dbReference type="Pfam" id="PF03780">
    <property type="entry name" value="Asp23"/>
    <property type="match status" value="1"/>
</dbReference>
<comment type="similarity">
    <text evidence="1">Belongs to the asp23 family.</text>
</comment>
<dbReference type="RefSeq" id="WP_278157639.1">
    <property type="nucleotide sequence ID" value="NZ_CP121252.1"/>
</dbReference>